<gene>
    <name evidence="3" type="ORF">FAZ15_06700</name>
</gene>
<evidence type="ECO:0000313" key="4">
    <source>
        <dbReference type="Proteomes" id="UP000306808"/>
    </source>
</evidence>
<comment type="similarity">
    <text evidence="1 2">Belongs to the enoyl-CoA hydratase/isomerase family.</text>
</comment>
<evidence type="ECO:0000256" key="1">
    <source>
        <dbReference type="ARBA" id="ARBA00005254"/>
    </source>
</evidence>
<dbReference type="InterPro" id="IPR001753">
    <property type="entry name" value="Enoyl-CoA_hydra/iso"/>
</dbReference>
<dbReference type="GO" id="GO:0016853">
    <property type="term" value="F:isomerase activity"/>
    <property type="evidence" value="ECO:0007669"/>
    <property type="project" value="UniProtKB-KW"/>
</dbReference>
<sequence>MNFLKIKKDDHIFHITLDRGKSNAMDIHVVNELIVAIHEAEADPAIEGLILSGKEGFFSSGLDLITLYDYDAEEMKEFWNRFMLLLHTLASFSKPAVSAITGHSPAGGCVLAICCDYRIMAEGEFIIGLNEVPVGIVVPDSIFDLYSFWLGQAQAYRFLLEGKLLKPQEALKAGLVDEVVDFNRIQNAAMRKVKSVTQFEKNAWRLTKLNLRKSLLATLSENHDAVIGQVLKQWWSPATRTIMKTIIASLTHKKA</sequence>
<dbReference type="OrthoDB" id="9807606at2"/>
<dbReference type="Proteomes" id="UP000306808">
    <property type="component" value="Unassembled WGS sequence"/>
</dbReference>
<dbReference type="InterPro" id="IPR029045">
    <property type="entry name" value="ClpP/crotonase-like_dom_sf"/>
</dbReference>
<organism evidence="3 4">
    <name type="scientific">Sphingobacterium olei</name>
    <dbReference type="NCBI Taxonomy" id="2571155"/>
    <lineage>
        <taxon>Bacteria</taxon>
        <taxon>Pseudomonadati</taxon>
        <taxon>Bacteroidota</taxon>
        <taxon>Sphingobacteriia</taxon>
        <taxon>Sphingobacteriales</taxon>
        <taxon>Sphingobacteriaceae</taxon>
        <taxon>Sphingobacterium</taxon>
    </lineage>
</organism>
<dbReference type="EMBL" id="SUME01000002">
    <property type="protein sequence ID" value="TJZ62191.1"/>
    <property type="molecule type" value="Genomic_DNA"/>
</dbReference>
<dbReference type="AlphaFoldDB" id="A0A4U0P479"/>
<dbReference type="SUPFAM" id="SSF52096">
    <property type="entry name" value="ClpP/crotonase"/>
    <property type="match status" value="1"/>
</dbReference>
<protein>
    <submittedName>
        <fullName evidence="3">Enoyl-CoA hydratase/isomerase family protein</fullName>
    </submittedName>
</protein>
<keyword evidence="4" id="KW-1185">Reference proteome</keyword>
<evidence type="ECO:0000313" key="3">
    <source>
        <dbReference type="EMBL" id="TJZ62191.1"/>
    </source>
</evidence>
<dbReference type="PROSITE" id="PS00166">
    <property type="entry name" value="ENOYL_COA_HYDRATASE"/>
    <property type="match status" value="1"/>
</dbReference>
<name>A0A4U0P479_9SPHI</name>
<reference evidence="3 4" key="1">
    <citation type="submission" date="2019-04" db="EMBL/GenBank/DDBJ databases">
        <title>Sphingobacterium olei sp. nov., isolated from oil-contaminated soil.</title>
        <authorList>
            <person name="Liu B."/>
        </authorList>
    </citation>
    <scope>NUCLEOTIDE SEQUENCE [LARGE SCALE GENOMIC DNA]</scope>
    <source>
        <strain evidence="3 4">HAL-9</strain>
    </source>
</reference>
<evidence type="ECO:0000256" key="2">
    <source>
        <dbReference type="RuleBase" id="RU003707"/>
    </source>
</evidence>
<dbReference type="RefSeq" id="WP_136900535.1">
    <property type="nucleotide sequence ID" value="NZ_SUME01000002.1"/>
</dbReference>
<proteinExistence type="inferred from homology"/>
<dbReference type="GO" id="GO:0006635">
    <property type="term" value="P:fatty acid beta-oxidation"/>
    <property type="evidence" value="ECO:0007669"/>
    <property type="project" value="TreeGrafter"/>
</dbReference>
<comment type="caution">
    <text evidence="3">The sequence shown here is derived from an EMBL/GenBank/DDBJ whole genome shotgun (WGS) entry which is preliminary data.</text>
</comment>
<dbReference type="PANTHER" id="PTHR11941">
    <property type="entry name" value="ENOYL-COA HYDRATASE-RELATED"/>
    <property type="match status" value="1"/>
</dbReference>
<dbReference type="Pfam" id="PF00378">
    <property type="entry name" value="ECH_1"/>
    <property type="match status" value="1"/>
</dbReference>
<dbReference type="CDD" id="cd06558">
    <property type="entry name" value="crotonase-like"/>
    <property type="match status" value="1"/>
</dbReference>
<dbReference type="Gene3D" id="3.90.226.10">
    <property type="entry name" value="2-enoyl-CoA Hydratase, Chain A, domain 1"/>
    <property type="match status" value="1"/>
</dbReference>
<accession>A0A4U0P479</accession>
<dbReference type="PANTHER" id="PTHR11941:SF45">
    <property type="entry name" value="ENOYL-COA DELTA ISOMERASE 1, MITOCHONDRIAL"/>
    <property type="match status" value="1"/>
</dbReference>
<dbReference type="InterPro" id="IPR018376">
    <property type="entry name" value="Enoyl-CoA_hyd/isom_CS"/>
</dbReference>
<keyword evidence="3" id="KW-0413">Isomerase</keyword>